<dbReference type="EMBL" id="CP042344">
    <property type="protein sequence ID" value="QEA12948.1"/>
    <property type="molecule type" value="Genomic_DNA"/>
</dbReference>
<dbReference type="OrthoDB" id="9814204at2"/>
<sequence>MSDSADDQRYELRFSVQRAGAQFSAAVQLPVEMAAAVTNAPGEDPAQTQVCADQWFIQELVQERGGSLVIGELVDGQLRLSVRGYDSGDEETMHIVWGRGEPVLVSSTGKAVALAELPTVPLPTSAQAGMPPGMKTLECALQEPGNAHFLTLRVGAQGRLQGLSYTAATPGGNCAVDADREDGATTWRDAADATTITWPDGRTDEPDSASSLRVTREGDGYALNMAHLLPGSFCGQSAQTAGFIDLMPGSGRCTVQERESEPGND</sequence>
<keyword evidence="2" id="KW-1185">Reference proteome</keyword>
<dbReference type="RefSeq" id="WP_146912541.1">
    <property type="nucleotide sequence ID" value="NZ_CP042344.1"/>
</dbReference>
<dbReference type="Proteomes" id="UP000321199">
    <property type="component" value="Chromosome"/>
</dbReference>
<evidence type="ECO:0000313" key="1">
    <source>
        <dbReference type="EMBL" id="QEA12948.1"/>
    </source>
</evidence>
<evidence type="ECO:0000313" key="2">
    <source>
        <dbReference type="Proteomes" id="UP000321199"/>
    </source>
</evidence>
<name>A0A5B8RW37_9BURK</name>
<gene>
    <name evidence="1" type="ORF">FOZ74_07860</name>
</gene>
<dbReference type="AlphaFoldDB" id="A0A5B8RW37"/>
<organism evidence="1 2">
    <name type="scientific">Comamonas flocculans</name>
    <dbReference type="NCBI Taxonomy" id="2597701"/>
    <lineage>
        <taxon>Bacteria</taxon>
        <taxon>Pseudomonadati</taxon>
        <taxon>Pseudomonadota</taxon>
        <taxon>Betaproteobacteria</taxon>
        <taxon>Burkholderiales</taxon>
        <taxon>Comamonadaceae</taxon>
        <taxon>Comamonas</taxon>
    </lineage>
</organism>
<reference evidence="1 2" key="1">
    <citation type="submission" date="2019-07" db="EMBL/GenBank/DDBJ databases">
        <title>Complete genome sequence of Comamonas sp. NLF 7-7 isolated from livestock.</title>
        <authorList>
            <person name="Kim D.H."/>
            <person name="Kim J.G."/>
        </authorList>
    </citation>
    <scope>NUCLEOTIDE SEQUENCE [LARGE SCALE GENOMIC DNA]</scope>
    <source>
        <strain evidence="1 2">NLF 7-7</strain>
    </source>
</reference>
<protein>
    <submittedName>
        <fullName evidence="1">Uncharacterized protein</fullName>
    </submittedName>
</protein>
<proteinExistence type="predicted"/>
<accession>A0A5B8RW37</accession>
<dbReference type="KEGG" id="cof:FOZ74_07860"/>